<dbReference type="GO" id="GO:0003697">
    <property type="term" value="F:single-stranded DNA binding"/>
    <property type="evidence" value="ECO:0007669"/>
    <property type="project" value="InterPro"/>
</dbReference>
<keyword evidence="4 8" id="KW-0378">Hydrolase</keyword>
<dbReference type="EMBL" id="LCYC01000061">
    <property type="protein sequence ID" value="KWV71478.1"/>
    <property type="molecule type" value="Genomic_DNA"/>
</dbReference>
<dbReference type="EC" id="3.4.-.-" evidence="8"/>
<comment type="caution">
    <text evidence="9">The sequence shown here is derived from an EMBL/GenBank/DDBJ whole genome shotgun (WGS) entry which is preliminary data.</text>
</comment>
<name>A0A109KLJ3_PSEFL</name>
<keyword evidence="5" id="KW-0190">Covalent protein-DNA linkage</keyword>
<dbReference type="Proteomes" id="UP000063434">
    <property type="component" value="Unassembled WGS sequence"/>
</dbReference>
<evidence type="ECO:0000256" key="5">
    <source>
        <dbReference type="ARBA" id="ARBA00023124"/>
    </source>
</evidence>
<organism evidence="9 10">
    <name type="scientific">Pseudomonas fluorescens</name>
    <dbReference type="NCBI Taxonomy" id="294"/>
    <lineage>
        <taxon>Bacteria</taxon>
        <taxon>Pseudomonadati</taxon>
        <taxon>Pseudomonadota</taxon>
        <taxon>Gammaproteobacteria</taxon>
        <taxon>Pseudomonadales</taxon>
        <taxon>Pseudomonadaceae</taxon>
        <taxon>Pseudomonas</taxon>
    </lineage>
</organism>
<evidence type="ECO:0000256" key="4">
    <source>
        <dbReference type="ARBA" id="ARBA00022801"/>
    </source>
</evidence>
<evidence type="ECO:0000256" key="3">
    <source>
        <dbReference type="ARBA" id="ARBA00022763"/>
    </source>
</evidence>
<dbReference type="GO" id="GO:0006508">
    <property type="term" value="P:proteolysis"/>
    <property type="evidence" value="ECO:0007669"/>
    <property type="project" value="UniProtKB-KW"/>
</dbReference>
<gene>
    <name evidence="9" type="primary">yedK_3</name>
    <name evidence="9" type="ORF">PFL603g_04929</name>
</gene>
<reference evidence="9 10" key="1">
    <citation type="submission" date="2015-05" db="EMBL/GenBank/DDBJ databases">
        <title>A genomic and transcriptomic approach to investigate the blue pigment phenotype in Pseudomonas fluorescens.</title>
        <authorList>
            <person name="Andreani N.A."/>
            <person name="Cardazzo B."/>
        </authorList>
    </citation>
    <scope>NUCLEOTIDE SEQUENCE [LARGE SCALE GENOMIC DNA]</scope>
    <source>
        <strain evidence="9 10">Ps_40</strain>
    </source>
</reference>
<dbReference type="GO" id="GO:0008233">
    <property type="term" value="F:peptidase activity"/>
    <property type="evidence" value="ECO:0007669"/>
    <property type="project" value="UniProtKB-KW"/>
</dbReference>
<sequence>MCGRFVMFRSLDEYVQELDPQRDLFTSADTTPVERYNIAPSTDVPIIHAEPDGPQISPVHWGWKREVSWPKPKVVQPINARIETIAKGRFYKDLFPDHRALVMADGWYEWVKEPGDEKKQPFFIRLKSHKPMFFVGLAQVEPGMSPDEPPGFLIITADADGGMVDVHDRRPVVLSPVLAREWLSPDLTKDRAKEIARDLGQPSEDFEWYPVSKDVGNVKNKGAYLIKSIT</sequence>
<dbReference type="AlphaFoldDB" id="A0A109KLJ3"/>
<dbReference type="RefSeq" id="WP_060766266.1">
    <property type="nucleotide sequence ID" value="NZ_LCYC01000061.1"/>
</dbReference>
<dbReference type="Pfam" id="PF02586">
    <property type="entry name" value="SRAP"/>
    <property type="match status" value="1"/>
</dbReference>
<evidence type="ECO:0000256" key="1">
    <source>
        <dbReference type="ARBA" id="ARBA00008136"/>
    </source>
</evidence>
<evidence type="ECO:0000256" key="7">
    <source>
        <dbReference type="ARBA" id="ARBA00023239"/>
    </source>
</evidence>
<keyword evidence="7" id="KW-0456">Lyase</keyword>
<evidence type="ECO:0000256" key="2">
    <source>
        <dbReference type="ARBA" id="ARBA00022670"/>
    </source>
</evidence>
<protein>
    <recommendedName>
        <fullName evidence="8">Abasic site processing protein</fullName>
        <ecNumber evidence="8">3.4.-.-</ecNumber>
    </recommendedName>
</protein>
<accession>A0A109KLJ3</accession>
<proteinExistence type="inferred from homology"/>
<evidence type="ECO:0000256" key="8">
    <source>
        <dbReference type="RuleBase" id="RU364100"/>
    </source>
</evidence>
<evidence type="ECO:0000313" key="9">
    <source>
        <dbReference type="EMBL" id="KWV71478.1"/>
    </source>
</evidence>
<keyword evidence="2 8" id="KW-0645">Protease</keyword>
<dbReference type="InterPro" id="IPR036590">
    <property type="entry name" value="SRAP-like"/>
</dbReference>
<dbReference type="PATRIC" id="fig|294.195.peg.5275"/>
<dbReference type="GO" id="GO:0016829">
    <property type="term" value="F:lyase activity"/>
    <property type="evidence" value="ECO:0007669"/>
    <property type="project" value="UniProtKB-KW"/>
</dbReference>
<dbReference type="InterPro" id="IPR003738">
    <property type="entry name" value="SRAP"/>
</dbReference>
<comment type="similarity">
    <text evidence="1 8">Belongs to the SOS response-associated peptidase family.</text>
</comment>
<evidence type="ECO:0000313" key="10">
    <source>
        <dbReference type="Proteomes" id="UP000063434"/>
    </source>
</evidence>
<keyword evidence="6" id="KW-0238">DNA-binding</keyword>
<evidence type="ECO:0000256" key="6">
    <source>
        <dbReference type="ARBA" id="ARBA00023125"/>
    </source>
</evidence>
<dbReference type="PANTHER" id="PTHR13604">
    <property type="entry name" value="DC12-RELATED"/>
    <property type="match status" value="1"/>
</dbReference>
<dbReference type="Gene3D" id="3.90.1680.10">
    <property type="entry name" value="SOS response associated peptidase-like"/>
    <property type="match status" value="1"/>
</dbReference>
<dbReference type="PANTHER" id="PTHR13604:SF0">
    <property type="entry name" value="ABASIC SITE PROCESSING PROTEIN HMCES"/>
    <property type="match status" value="1"/>
</dbReference>
<dbReference type="SUPFAM" id="SSF143081">
    <property type="entry name" value="BB1717-like"/>
    <property type="match status" value="1"/>
</dbReference>
<dbReference type="GO" id="GO:0106300">
    <property type="term" value="P:protein-DNA covalent cross-linking repair"/>
    <property type="evidence" value="ECO:0007669"/>
    <property type="project" value="InterPro"/>
</dbReference>
<keyword evidence="3" id="KW-0227">DNA damage</keyword>